<proteinExistence type="inferred from homology"/>
<sequence>MNPRKQDLQLKLSHFSIMHRYKIPYLPTKPIHHTPPSLLMALLLVLFTFSLSITPLSSLVSNDKIIHDDGNPHMISRTQLLALNPFYQCDVYPRVCRARGGVAPDCCKKKCVNVDTDGSNCGFCGKKCTSNESCCQGKCVDVLTNRLSCGFCGLKCKYNESCCKGKCKNTYVDKRNCGVCQNKCKNGESCAFGMCNYA</sequence>
<keyword evidence="4" id="KW-1185">Reference proteome</keyword>
<dbReference type="Pfam" id="PF04885">
    <property type="entry name" value="Stig1"/>
    <property type="match status" value="1"/>
</dbReference>
<organism evidence="3 4">
    <name type="scientific">Lactuca saligna</name>
    <name type="common">Willowleaf lettuce</name>
    <dbReference type="NCBI Taxonomy" id="75948"/>
    <lineage>
        <taxon>Eukaryota</taxon>
        <taxon>Viridiplantae</taxon>
        <taxon>Streptophyta</taxon>
        <taxon>Embryophyta</taxon>
        <taxon>Tracheophyta</taxon>
        <taxon>Spermatophyta</taxon>
        <taxon>Magnoliopsida</taxon>
        <taxon>eudicotyledons</taxon>
        <taxon>Gunneridae</taxon>
        <taxon>Pentapetalae</taxon>
        <taxon>asterids</taxon>
        <taxon>campanulids</taxon>
        <taxon>Asterales</taxon>
        <taxon>Asteraceae</taxon>
        <taxon>Cichorioideae</taxon>
        <taxon>Cichorieae</taxon>
        <taxon>Lactucinae</taxon>
        <taxon>Lactuca</taxon>
    </lineage>
</organism>
<gene>
    <name evidence="3" type="ORF">LSALG_LOCUS31590</name>
</gene>
<accession>A0AA36EDU4</accession>
<keyword evidence="2" id="KW-0732">Signal</keyword>
<dbReference type="Proteomes" id="UP001177003">
    <property type="component" value="Chromosome 7"/>
</dbReference>
<dbReference type="EMBL" id="OX465083">
    <property type="protein sequence ID" value="CAI9292524.1"/>
    <property type="molecule type" value="Genomic_DNA"/>
</dbReference>
<dbReference type="AlphaFoldDB" id="A0AA36EDU4"/>
<name>A0AA36EDU4_LACSI</name>
<evidence type="ECO:0000256" key="2">
    <source>
        <dbReference type="ARBA" id="ARBA00022729"/>
    </source>
</evidence>
<evidence type="ECO:0000256" key="1">
    <source>
        <dbReference type="ARBA" id="ARBA00006010"/>
    </source>
</evidence>
<comment type="similarity">
    <text evidence="1">Belongs to the STIG1 family.</text>
</comment>
<dbReference type="InterPro" id="IPR006969">
    <property type="entry name" value="Stig-like"/>
</dbReference>
<dbReference type="PANTHER" id="PTHR33227:SF21">
    <property type="entry name" value="F12F1.21 PROTEIN"/>
    <property type="match status" value="1"/>
</dbReference>
<evidence type="ECO:0000313" key="3">
    <source>
        <dbReference type="EMBL" id="CAI9292524.1"/>
    </source>
</evidence>
<reference evidence="3" key="1">
    <citation type="submission" date="2023-04" db="EMBL/GenBank/DDBJ databases">
        <authorList>
            <person name="Vijverberg K."/>
            <person name="Xiong W."/>
            <person name="Schranz E."/>
        </authorList>
    </citation>
    <scope>NUCLEOTIDE SEQUENCE</scope>
</reference>
<protein>
    <recommendedName>
        <fullName evidence="5">Stigma-specific protein Stig1</fullName>
    </recommendedName>
</protein>
<evidence type="ECO:0008006" key="5">
    <source>
        <dbReference type="Google" id="ProtNLM"/>
    </source>
</evidence>
<evidence type="ECO:0000313" key="4">
    <source>
        <dbReference type="Proteomes" id="UP001177003"/>
    </source>
</evidence>
<dbReference type="PANTHER" id="PTHR33227">
    <property type="entry name" value="STIGMA-SPECIFIC STIG1-LIKE PROTEIN 3"/>
    <property type="match status" value="1"/>
</dbReference>